<reference evidence="1" key="1">
    <citation type="journal article" date="2015" name="Proc. Natl. Acad. Sci. U.S.A.">
        <title>Networks of energetic and metabolic interactions define dynamics in microbial communities.</title>
        <authorList>
            <person name="Embree M."/>
            <person name="Liu J.K."/>
            <person name="Al-Bassam M.M."/>
            <person name="Zengler K."/>
        </authorList>
    </citation>
    <scope>NUCLEOTIDE SEQUENCE</scope>
</reference>
<dbReference type="GO" id="GO:0003677">
    <property type="term" value="F:DNA binding"/>
    <property type="evidence" value="ECO:0007669"/>
    <property type="project" value="InterPro"/>
</dbReference>
<dbReference type="GO" id="GO:0006313">
    <property type="term" value="P:DNA transposition"/>
    <property type="evidence" value="ECO:0007669"/>
    <property type="project" value="InterPro"/>
</dbReference>
<dbReference type="PANTHER" id="PTHR34322">
    <property type="entry name" value="TRANSPOSASE, Y1_TNP DOMAIN-CONTAINING"/>
    <property type="match status" value="1"/>
</dbReference>
<dbReference type="AlphaFoldDB" id="A0A0W8FT35"/>
<protein>
    <submittedName>
        <fullName evidence="1">Transposase</fullName>
    </submittedName>
</protein>
<dbReference type="PANTHER" id="PTHR34322:SF2">
    <property type="entry name" value="TRANSPOSASE IS200-LIKE DOMAIN-CONTAINING PROTEIN"/>
    <property type="match status" value="1"/>
</dbReference>
<accession>A0A0W8FT35</accession>
<comment type="caution">
    <text evidence="1">The sequence shown here is derived from an EMBL/GenBank/DDBJ whole genome shotgun (WGS) entry which is preliminary data.</text>
</comment>
<organism evidence="1">
    <name type="scientific">hydrocarbon metagenome</name>
    <dbReference type="NCBI Taxonomy" id="938273"/>
    <lineage>
        <taxon>unclassified sequences</taxon>
        <taxon>metagenomes</taxon>
        <taxon>ecological metagenomes</taxon>
    </lineage>
</organism>
<dbReference type="GO" id="GO:0004803">
    <property type="term" value="F:transposase activity"/>
    <property type="evidence" value="ECO:0007669"/>
    <property type="project" value="InterPro"/>
</dbReference>
<dbReference type="Gene3D" id="3.30.70.1290">
    <property type="entry name" value="Transposase IS200-like"/>
    <property type="match status" value="1"/>
</dbReference>
<sequence>MDEQYLLAAARYIELNPVKARLVKRPGQYQWSSAKAHLTAKDDELVMVKPLLKLIDDWDEFLSSGYTKEDELLIYRHEQTGRPLGNIHFIKRLESKLERILVPRKGGRPRKNNN</sequence>
<dbReference type="EMBL" id="LNQE01000906">
    <property type="protein sequence ID" value="KUG23475.1"/>
    <property type="molecule type" value="Genomic_DNA"/>
</dbReference>
<name>A0A0W8FT35_9ZZZZ</name>
<dbReference type="InterPro" id="IPR036515">
    <property type="entry name" value="Transposase_17_sf"/>
</dbReference>
<evidence type="ECO:0000313" key="1">
    <source>
        <dbReference type="EMBL" id="KUG23475.1"/>
    </source>
</evidence>
<proteinExistence type="predicted"/>
<gene>
    <name evidence="1" type="ORF">ASZ90_006781</name>
</gene>